<dbReference type="EMBL" id="AP022561">
    <property type="protein sequence ID" value="BBX09266.1"/>
    <property type="molecule type" value="Genomic_DNA"/>
</dbReference>
<proteinExistence type="predicted"/>
<feature type="region of interest" description="Disordered" evidence="1">
    <location>
        <begin position="54"/>
        <end position="79"/>
    </location>
</feature>
<dbReference type="AlphaFoldDB" id="A0AAD1HQN7"/>
<name>A0AAD1HQN7_9MYCO</name>
<reference evidence="2 3" key="1">
    <citation type="journal article" date="2019" name="Emerg. Microbes Infect.">
        <title>Comprehensive subspecies identification of 175 nontuberculous mycobacteria species based on 7547 genomic profiles.</title>
        <authorList>
            <person name="Matsumoto Y."/>
            <person name="Kinjo T."/>
            <person name="Motooka D."/>
            <person name="Nabeya D."/>
            <person name="Jung N."/>
            <person name="Uechi K."/>
            <person name="Horii T."/>
            <person name="Iida T."/>
            <person name="Fujita J."/>
            <person name="Nakamura S."/>
        </authorList>
    </citation>
    <scope>NUCLEOTIDE SEQUENCE [LARGE SCALE GENOMIC DNA]</scope>
    <source>
        <strain evidence="2 3">JCM 6376</strain>
    </source>
</reference>
<evidence type="ECO:0000313" key="3">
    <source>
        <dbReference type="Proteomes" id="UP000467327"/>
    </source>
</evidence>
<dbReference type="KEGG" id="maic:MAIC_40690"/>
<keyword evidence="3" id="KW-1185">Reference proteome</keyword>
<protein>
    <submittedName>
        <fullName evidence="2">Uncharacterized protein</fullName>
    </submittedName>
</protein>
<dbReference type="Proteomes" id="UP000467327">
    <property type="component" value="Chromosome"/>
</dbReference>
<evidence type="ECO:0000313" key="2">
    <source>
        <dbReference type="EMBL" id="BBX09266.1"/>
    </source>
</evidence>
<organism evidence="2 3">
    <name type="scientific">Mycolicibacterium aichiense</name>
    <dbReference type="NCBI Taxonomy" id="1799"/>
    <lineage>
        <taxon>Bacteria</taxon>
        <taxon>Bacillati</taxon>
        <taxon>Actinomycetota</taxon>
        <taxon>Actinomycetes</taxon>
        <taxon>Mycobacteriales</taxon>
        <taxon>Mycobacteriaceae</taxon>
        <taxon>Mycolicibacterium</taxon>
    </lineage>
</organism>
<gene>
    <name evidence="2" type="ORF">MAIC_40690</name>
</gene>
<sequence>MLIEAITALAMAGVVVDVGETPQLGSLTTQFTGARGIIESTEARRTFAVAGADSAAAADRTTPSPATAAAPVTPAARYE</sequence>
<accession>A0AAD1HQN7</accession>
<evidence type="ECO:0000256" key="1">
    <source>
        <dbReference type="SAM" id="MobiDB-lite"/>
    </source>
</evidence>